<dbReference type="AlphaFoldDB" id="A0AAV5A9H7"/>
<dbReference type="PROSITE" id="PS50181">
    <property type="entry name" value="FBOX"/>
    <property type="match status" value="1"/>
</dbReference>
<evidence type="ECO:0000313" key="3">
    <source>
        <dbReference type="Proteomes" id="UP001050691"/>
    </source>
</evidence>
<proteinExistence type="predicted"/>
<comment type="caution">
    <text evidence="2">The sequence shown here is derived from an EMBL/GenBank/DDBJ whole genome shotgun (WGS) entry which is preliminary data.</text>
</comment>
<dbReference type="InterPro" id="IPR001810">
    <property type="entry name" value="F-box_dom"/>
</dbReference>
<dbReference type="SUPFAM" id="SSF81383">
    <property type="entry name" value="F-box domain"/>
    <property type="match status" value="1"/>
</dbReference>
<accession>A0AAV5A9H7</accession>
<gene>
    <name evidence="2" type="ORF">Clacol_004583</name>
</gene>
<dbReference type="Pfam" id="PF00646">
    <property type="entry name" value="F-box"/>
    <property type="match status" value="1"/>
</dbReference>
<name>A0AAV5A9H7_9AGAM</name>
<dbReference type="Proteomes" id="UP001050691">
    <property type="component" value="Unassembled WGS sequence"/>
</dbReference>
<protein>
    <recommendedName>
        <fullName evidence="1">F-box domain-containing protein</fullName>
    </recommendedName>
</protein>
<evidence type="ECO:0000313" key="2">
    <source>
        <dbReference type="EMBL" id="GJJ10357.1"/>
    </source>
</evidence>
<dbReference type="EMBL" id="BPWL01000005">
    <property type="protein sequence ID" value="GJJ10357.1"/>
    <property type="molecule type" value="Genomic_DNA"/>
</dbReference>
<evidence type="ECO:0000259" key="1">
    <source>
        <dbReference type="PROSITE" id="PS50181"/>
    </source>
</evidence>
<keyword evidence="3" id="KW-1185">Reference proteome</keyword>
<sequence length="526" mass="59929">MVSFPNLPVETIIRLLSFLSPNELAPCARLSKQLLNIIQTSSLLTYILELGKAGLKKPEFVNYPQLEESGINPSDLLTTLRKRERGLSQFAWNEQWDIPVEKQYTIQDVCGSVFVGGISLQEDEIAHNRFDAMDVYDFSDIQNPKAPITTLFFDKLYDNCAIDPGQDLLILVEKITHICHYKLHFRCLSTGHHYEHCTILIPVPDSEENEGPVQIEIEICGDTLLFRQMNSLTIVRWKTGHTQAMYSEFRGSFTCRLISEIEFLLIGRSVPVLEYYTLYEFGGSDPSIKLQNRVDFSLPFIDDHDSSPWRIERNAMLVSSEALYTPKPFSPFVGPSTLLYPSESQLVHLHCYDVIPTGSCVLERCRPRDNIDMFVHIGQLRKLRDRYSTGSSMQPSKIPAVPWNIWGTDTTRVFGHEYTGWGKRSIRGSRALIVADGYFSTTIFDFNPTTETSSTSDIIQDQSEVVTDDGLKIRSSLPYRKIPLPYSQSQYNIRPDLIGDDIIYVPVGVCPLKLLDNLQEIFLVSW</sequence>
<reference evidence="2" key="1">
    <citation type="submission" date="2021-10" db="EMBL/GenBank/DDBJ databases">
        <title>De novo Genome Assembly of Clathrus columnatus (Basidiomycota, Fungi) Using Illumina and Nanopore Sequence Data.</title>
        <authorList>
            <person name="Ogiso-Tanaka E."/>
            <person name="Itagaki H."/>
            <person name="Hosoya T."/>
            <person name="Hosaka K."/>
        </authorList>
    </citation>
    <scope>NUCLEOTIDE SEQUENCE</scope>
    <source>
        <strain evidence="2">MO-923</strain>
    </source>
</reference>
<organism evidence="2 3">
    <name type="scientific">Clathrus columnatus</name>
    <dbReference type="NCBI Taxonomy" id="1419009"/>
    <lineage>
        <taxon>Eukaryota</taxon>
        <taxon>Fungi</taxon>
        <taxon>Dikarya</taxon>
        <taxon>Basidiomycota</taxon>
        <taxon>Agaricomycotina</taxon>
        <taxon>Agaricomycetes</taxon>
        <taxon>Phallomycetidae</taxon>
        <taxon>Phallales</taxon>
        <taxon>Clathraceae</taxon>
        <taxon>Clathrus</taxon>
    </lineage>
</organism>
<feature type="domain" description="F-box" evidence="1">
    <location>
        <begin position="1"/>
        <end position="47"/>
    </location>
</feature>
<dbReference type="InterPro" id="IPR036047">
    <property type="entry name" value="F-box-like_dom_sf"/>
</dbReference>
<dbReference type="CDD" id="cd09917">
    <property type="entry name" value="F-box_SF"/>
    <property type="match status" value="1"/>
</dbReference>